<dbReference type="InterPro" id="IPR007387">
    <property type="entry name" value="TRAP_DctQ"/>
</dbReference>
<evidence type="ECO:0000256" key="1">
    <source>
        <dbReference type="ARBA" id="ARBA00004429"/>
    </source>
</evidence>
<gene>
    <name evidence="11" type="ORF">H0I76_17095</name>
</gene>
<keyword evidence="12" id="KW-1185">Reference proteome</keyword>
<feature type="transmembrane region" description="Helical" evidence="9">
    <location>
        <begin position="21"/>
        <end position="40"/>
    </location>
</feature>
<evidence type="ECO:0000256" key="6">
    <source>
        <dbReference type="ARBA" id="ARBA00022989"/>
    </source>
</evidence>
<sequence>MIRLARRLDAVNRAVGAVVRWLALMMVLVQFAIVLLRYVFGVSFVALNESVLYMHGALFMLGAGYTLLVDGHVRVDIFYSKLAPRRQALVDALGHVLLLFPAMVVLLVWSWPSVRSSWSILEGPISVGGIPASFLLKSLIPAFCLLVMIQALACLGRDLARLAGREG</sequence>
<feature type="transmembrane region" description="Helical" evidence="9">
    <location>
        <begin position="92"/>
        <end position="112"/>
    </location>
</feature>
<evidence type="ECO:0000313" key="12">
    <source>
        <dbReference type="Proteomes" id="UP000655420"/>
    </source>
</evidence>
<evidence type="ECO:0000256" key="2">
    <source>
        <dbReference type="ARBA" id="ARBA00022448"/>
    </source>
</evidence>
<evidence type="ECO:0000313" key="11">
    <source>
        <dbReference type="EMBL" id="MBK0400918.1"/>
    </source>
</evidence>
<keyword evidence="2 9" id="KW-0813">Transport</keyword>
<keyword evidence="5 9" id="KW-0812">Transmembrane</keyword>
<evidence type="ECO:0000256" key="5">
    <source>
        <dbReference type="ARBA" id="ARBA00022692"/>
    </source>
</evidence>
<dbReference type="GO" id="GO:0022857">
    <property type="term" value="F:transmembrane transporter activity"/>
    <property type="evidence" value="ECO:0007669"/>
    <property type="project" value="UniProtKB-UniRule"/>
</dbReference>
<comment type="caution">
    <text evidence="11">The sequence shown here is derived from an EMBL/GenBank/DDBJ whole genome shotgun (WGS) entry which is preliminary data.</text>
</comment>
<comment type="similarity">
    <text evidence="8 9">Belongs to the TRAP transporter small permease family.</text>
</comment>
<evidence type="ECO:0000256" key="9">
    <source>
        <dbReference type="RuleBase" id="RU369079"/>
    </source>
</evidence>
<feature type="transmembrane region" description="Helical" evidence="9">
    <location>
        <begin position="52"/>
        <end position="71"/>
    </location>
</feature>
<keyword evidence="6 9" id="KW-1133">Transmembrane helix</keyword>
<keyword evidence="4 9" id="KW-0997">Cell inner membrane</keyword>
<dbReference type="InterPro" id="IPR055348">
    <property type="entry name" value="DctQ"/>
</dbReference>
<proteinExistence type="inferred from homology"/>
<comment type="subunit">
    <text evidence="9">The complex comprises the extracytoplasmic solute receptor protein and the two transmembrane proteins.</text>
</comment>
<dbReference type="Proteomes" id="UP000655420">
    <property type="component" value="Unassembled WGS sequence"/>
</dbReference>
<dbReference type="AlphaFoldDB" id="A0A8J7SGA6"/>
<keyword evidence="3" id="KW-1003">Cell membrane</keyword>
<dbReference type="Pfam" id="PF04290">
    <property type="entry name" value="DctQ"/>
    <property type="match status" value="1"/>
</dbReference>
<evidence type="ECO:0000256" key="8">
    <source>
        <dbReference type="ARBA" id="ARBA00038436"/>
    </source>
</evidence>
<accession>A0A8J7SGA6</accession>
<comment type="subcellular location">
    <subcellularLocation>
        <location evidence="1 9">Cell inner membrane</location>
        <topology evidence="1 9">Multi-pass membrane protein</topology>
    </subcellularLocation>
</comment>
<evidence type="ECO:0000256" key="4">
    <source>
        <dbReference type="ARBA" id="ARBA00022519"/>
    </source>
</evidence>
<name>A0A8J7SGA6_9RHOB</name>
<keyword evidence="7 9" id="KW-0472">Membrane</keyword>
<evidence type="ECO:0000259" key="10">
    <source>
        <dbReference type="Pfam" id="PF04290"/>
    </source>
</evidence>
<feature type="domain" description="Tripartite ATP-independent periplasmic transporters DctQ component" evidence="10">
    <location>
        <begin position="26"/>
        <end position="159"/>
    </location>
</feature>
<organism evidence="11 12">
    <name type="scientific">Thermohalobaculum xanthum</name>
    <dbReference type="NCBI Taxonomy" id="2753746"/>
    <lineage>
        <taxon>Bacteria</taxon>
        <taxon>Pseudomonadati</taxon>
        <taxon>Pseudomonadota</taxon>
        <taxon>Alphaproteobacteria</taxon>
        <taxon>Rhodobacterales</taxon>
        <taxon>Paracoccaceae</taxon>
        <taxon>Thermohalobaculum</taxon>
    </lineage>
</organism>
<feature type="transmembrane region" description="Helical" evidence="9">
    <location>
        <begin position="132"/>
        <end position="155"/>
    </location>
</feature>
<reference evidence="11" key="1">
    <citation type="submission" date="2020-12" db="EMBL/GenBank/DDBJ databases">
        <title>Bacterial taxonomy.</title>
        <authorList>
            <person name="Pan X."/>
        </authorList>
    </citation>
    <scope>NUCLEOTIDE SEQUENCE</scope>
    <source>
        <strain evidence="11">M0105</strain>
    </source>
</reference>
<dbReference type="PANTHER" id="PTHR35011">
    <property type="entry name" value="2,3-DIKETO-L-GULONATE TRAP TRANSPORTER SMALL PERMEASE PROTEIN YIAM"/>
    <property type="match status" value="1"/>
</dbReference>
<dbReference type="GO" id="GO:0005886">
    <property type="term" value="C:plasma membrane"/>
    <property type="evidence" value="ECO:0007669"/>
    <property type="project" value="UniProtKB-SubCell"/>
</dbReference>
<comment type="function">
    <text evidence="9">Part of the tripartite ATP-independent periplasmic (TRAP) transport system.</text>
</comment>
<dbReference type="PANTHER" id="PTHR35011:SF4">
    <property type="entry name" value="SLL1102 PROTEIN"/>
    <property type="match status" value="1"/>
</dbReference>
<protein>
    <recommendedName>
        <fullName evidence="9">TRAP transporter small permease protein</fullName>
    </recommendedName>
</protein>
<dbReference type="RefSeq" id="WP_200612736.1">
    <property type="nucleotide sequence ID" value="NZ_JAEHHL010000012.1"/>
</dbReference>
<evidence type="ECO:0000256" key="7">
    <source>
        <dbReference type="ARBA" id="ARBA00023136"/>
    </source>
</evidence>
<dbReference type="EMBL" id="JAEHHL010000012">
    <property type="protein sequence ID" value="MBK0400918.1"/>
    <property type="molecule type" value="Genomic_DNA"/>
</dbReference>
<evidence type="ECO:0000256" key="3">
    <source>
        <dbReference type="ARBA" id="ARBA00022475"/>
    </source>
</evidence>